<keyword evidence="3" id="KW-0378">Hydrolase</keyword>
<dbReference type="RefSeq" id="WP_285931274.1">
    <property type="nucleotide sequence ID" value="NZ_JASTZU010000024.1"/>
</dbReference>
<dbReference type="InterPro" id="IPR027461">
    <property type="entry name" value="Carboxypeptidase_A_C_sf"/>
</dbReference>
<reference evidence="5 6" key="1">
    <citation type="submission" date="2023-06" db="EMBL/GenBank/DDBJ databases">
        <title>Aquibacillus rhizosphaerae LR5S19.</title>
        <authorList>
            <person name="Sun J.-Q."/>
        </authorList>
    </citation>
    <scope>NUCLEOTIDE SEQUENCE [LARGE SCALE GENOMIC DNA]</scope>
    <source>
        <strain evidence="5 6">LR5S19</strain>
    </source>
</reference>
<dbReference type="Pfam" id="PF17676">
    <property type="entry name" value="Peptidase_S66C"/>
    <property type="match status" value="1"/>
</dbReference>
<feature type="domain" description="LD-carboxypeptidase C-terminal" evidence="4">
    <location>
        <begin position="1"/>
        <end position="109"/>
    </location>
</feature>
<comment type="caution">
    <text evidence="5">The sequence shown here is derived from an EMBL/GenBank/DDBJ whole genome shotgun (WGS) entry which is preliminary data.</text>
</comment>
<accession>A0ABT7L4D4</accession>
<dbReference type="InterPro" id="IPR003507">
    <property type="entry name" value="S66_fam"/>
</dbReference>
<evidence type="ECO:0000313" key="5">
    <source>
        <dbReference type="EMBL" id="MDL4840244.1"/>
    </source>
</evidence>
<evidence type="ECO:0000313" key="6">
    <source>
        <dbReference type="Proteomes" id="UP001235343"/>
    </source>
</evidence>
<protein>
    <recommendedName>
        <fullName evidence="4">LD-carboxypeptidase C-terminal domain-containing protein</fullName>
    </recommendedName>
</protein>
<dbReference type="EMBL" id="JASTZU010000024">
    <property type="protein sequence ID" value="MDL4840244.1"/>
    <property type="molecule type" value="Genomic_DNA"/>
</dbReference>
<gene>
    <name evidence="5" type="ORF">QQS35_07200</name>
</gene>
<keyword evidence="2" id="KW-0645">Protease</keyword>
<proteinExistence type="predicted"/>
<dbReference type="SUPFAM" id="SSF141986">
    <property type="entry name" value="LD-carboxypeptidase A C-terminal domain-like"/>
    <property type="match status" value="1"/>
</dbReference>
<evidence type="ECO:0000256" key="3">
    <source>
        <dbReference type="ARBA" id="ARBA00022825"/>
    </source>
</evidence>
<keyword evidence="6" id="KW-1185">Reference proteome</keyword>
<dbReference type="Gene3D" id="3.50.30.60">
    <property type="entry name" value="LD-carboxypeptidase A C-terminal domain-like"/>
    <property type="match status" value="1"/>
</dbReference>
<keyword evidence="1" id="KW-0121">Carboxypeptidase</keyword>
<name>A0ABT7L4D4_9BACI</name>
<dbReference type="PANTHER" id="PTHR30237">
    <property type="entry name" value="MURAMOYLTETRAPEPTIDE CARBOXYPEPTIDASE"/>
    <property type="match status" value="1"/>
</dbReference>
<dbReference type="InterPro" id="IPR040921">
    <property type="entry name" value="Peptidase_S66C"/>
</dbReference>
<sequence length="123" mass="13218">MGGNLTLLTNGVGTPFQVNTKGAILLIEDVAEPAFRIDAMLTQLKQASLFDEVKGVVIGDLQADPGEYEKIKKVLQYFFSSAPFPVVENFQIGHCKPNYGVPIGVNAKLTTSPPRLVVDSGVI</sequence>
<evidence type="ECO:0000256" key="1">
    <source>
        <dbReference type="ARBA" id="ARBA00022645"/>
    </source>
</evidence>
<evidence type="ECO:0000256" key="2">
    <source>
        <dbReference type="ARBA" id="ARBA00022670"/>
    </source>
</evidence>
<dbReference type="Proteomes" id="UP001235343">
    <property type="component" value="Unassembled WGS sequence"/>
</dbReference>
<keyword evidence="3" id="KW-0720">Serine protease</keyword>
<organism evidence="5 6">
    <name type="scientific">Aquibacillus rhizosphaerae</name>
    <dbReference type="NCBI Taxonomy" id="3051431"/>
    <lineage>
        <taxon>Bacteria</taxon>
        <taxon>Bacillati</taxon>
        <taxon>Bacillota</taxon>
        <taxon>Bacilli</taxon>
        <taxon>Bacillales</taxon>
        <taxon>Bacillaceae</taxon>
        <taxon>Aquibacillus</taxon>
    </lineage>
</organism>
<dbReference type="PANTHER" id="PTHR30237:SF2">
    <property type="entry name" value="MUREIN TETRAPEPTIDE CARBOXYPEPTIDASE"/>
    <property type="match status" value="1"/>
</dbReference>
<evidence type="ECO:0000259" key="4">
    <source>
        <dbReference type="Pfam" id="PF17676"/>
    </source>
</evidence>